<sequence>MRRLLHTLLNEFRTSKNSKTQKLKTLYRLILNHGPIRAETLTSLASMKPATCARLLDELGRNHLISTSELGESTGGRKPILYNINAADGYLVGIEMSDIYSTIVLQNLKLDILGMVKVKYEHLETAENMVDHLLNKLDILLAEHGLNVKSLLGIGIAIDHILERDKLPYHQYNSRIKELHDYISSKVPCFVLLGSGISFAAFAEYRLRYTSDSQRFLFTTCDTDIRSCTIINNQYAPAPISTAQAFGHTTIDINGQRCECGSFGCLKQYSSLSAIKSRVIQQLRLGKSSIINELVNNESEISYHTIFQALTLDDALCLEALGEAAYYYGIAIANAILTTQADVVVCGGTLTPKNHFFEMTKKSIEEKLSIFPHIKTRIYPANDSYEIVAQGAGGMVMEKYLAD</sequence>
<dbReference type="PANTHER" id="PTHR18964:SF149">
    <property type="entry name" value="BIFUNCTIONAL UDP-N-ACETYLGLUCOSAMINE 2-EPIMERASE_N-ACETYLMANNOSAMINE KINASE"/>
    <property type="match status" value="1"/>
</dbReference>
<evidence type="ECO:0000256" key="1">
    <source>
        <dbReference type="ARBA" id="ARBA00006479"/>
    </source>
</evidence>
<dbReference type="Pfam" id="PF00480">
    <property type="entry name" value="ROK"/>
    <property type="match status" value="1"/>
</dbReference>
<dbReference type="PANTHER" id="PTHR18964">
    <property type="entry name" value="ROK (REPRESSOR, ORF, KINASE) FAMILY"/>
    <property type="match status" value="1"/>
</dbReference>
<gene>
    <name evidence="2" type="ORF">OGX73_13925</name>
</gene>
<organism evidence="2 3">
    <name type="scientific">Providencia rettgeri</name>
    <dbReference type="NCBI Taxonomy" id="587"/>
    <lineage>
        <taxon>Bacteria</taxon>
        <taxon>Pseudomonadati</taxon>
        <taxon>Pseudomonadota</taxon>
        <taxon>Gammaproteobacteria</taxon>
        <taxon>Enterobacterales</taxon>
        <taxon>Morganellaceae</taxon>
        <taxon>Providencia</taxon>
    </lineage>
</organism>
<dbReference type="EMBL" id="JAOWIN010000010">
    <property type="protein sequence ID" value="MDI9093720.1"/>
    <property type="molecule type" value="Genomic_DNA"/>
</dbReference>
<dbReference type="InterPro" id="IPR036388">
    <property type="entry name" value="WH-like_DNA-bd_sf"/>
</dbReference>
<dbReference type="InterPro" id="IPR036390">
    <property type="entry name" value="WH_DNA-bd_sf"/>
</dbReference>
<protein>
    <submittedName>
        <fullName evidence="2">ROK family protein</fullName>
    </submittedName>
</protein>
<dbReference type="Proteomes" id="UP001159001">
    <property type="component" value="Unassembled WGS sequence"/>
</dbReference>
<evidence type="ECO:0000313" key="3">
    <source>
        <dbReference type="Proteomes" id="UP001159001"/>
    </source>
</evidence>
<accession>A0AAW6UNP6</accession>
<reference evidence="2" key="1">
    <citation type="submission" date="2022-10" db="EMBL/GenBank/DDBJ databases">
        <title>Bacterial isolates recovered from the One Health project in Brazil.</title>
        <authorList>
            <person name="Valiatti T.B."/>
            <person name="Santos F."/>
            <person name="Cayo R."/>
            <person name="Gales A.C."/>
        </authorList>
    </citation>
    <scope>NUCLEOTIDE SEQUENCE</scope>
    <source>
        <strain evidence="2">PVR188</strain>
    </source>
</reference>
<dbReference type="Gene3D" id="3.30.420.40">
    <property type="match status" value="2"/>
</dbReference>
<proteinExistence type="inferred from homology"/>
<dbReference type="Gene3D" id="1.10.10.10">
    <property type="entry name" value="Winged helix-like DNA-binding domain superfamily/Winged helix DNA-binding domain"/>
    <property type="match status" value="1"/>
</dbReference>
<name>A0AAW6UNP6_PRORE</name>
<comment type="caution">
    <text evidence="2">The sequence shown here is derived from an EMBL/GenBank/DDBJ whole genome shotgun (WGS) entry which is preliminary data.</text>
</comment>
<dbReference type="AlphaFoldDB" id="A0AAW6UNP6"/>
<dbReference type="InterPro" id="IPR043129">
    <property type="entry name" value="ATPase_NBD"/>
</dbReference>
<comment type="similarity">
    <text evidence="1">Belongs to the ROK (NagC/XylR) family.</text>
</comment>
<evidence type="ECO:0000313" key="2">
    <source>
        <dbReference type="EMBL" id="MDI9093720.1"/>
    </source>
</evidence>
<dbReference type="SUPFAM" id="SSF46785">
    <property type="entry name" value="Winged helix' DNA-binding domain"/>
    <property type="match status" value="1"/>
</dbReference>
<dbReference type="SUPFAM" id="SSF53067">
    <property type="entry name" value="Actin-like ATPase domain"/>
    <property type="match status" value="2"/>
</dbReference>
<dbReference type="InterPro" id="IPR000600">
    <property type="entry name" value="ROK"/>
</dbReference>